<dbReference type="InterPro" id="IPR045584">
    <property type="entry name" value="Pilin-like"/>
</dbReference>
<dbReference type="Pfam" id="PF22434">
    <property type="entry name" value="PilW_C"/>
    <property type="match status" value="1"/>
</dbReference>
<evidence type="ECO:0000256" key="5">
    <source>
        <dbReference type="ARBA" id="ARBA00023136"/>
    </source>
</evidence>
<dbReference type="NCBIfam" id="TIGR02532">
    <property type="entry name" value="IV_pilin_GFxxxE"/>
    <property type="match status" value="1"/>
</dbReference>
<keyword evidence="4 6" id="KW-1133">Transmembrane helix</keyword>
<keyword evidence="2" id="KW-0488">Methylation</keyword>
<dbReference type="PANTHER" id="PTHR30093">
    <property type="entry name" value="GENERAL SECRETION PATHWAY PROTEIN G"/>
    <property type="match status" value="1"/>
</dbReference>
<protein>
    <submittedName>
        <fullName evidence="7">Prepilin-type N-terminal cleavage/methylation domain-containing protein</fullName>
    </submittedName>
</protein>
<evidence type="ECO:0000313" key="8">
    <source>
        <dbReference type="Proteomes" id="UP000563151"/>
    </source>
</evidence>
<evidence type="ECO:0000256" key="3">
    <source>
        <dbReference type="ARBA" id="ARBA00022692"/>
    </source>
</evidence>
<dbReference type="AlphaFoldDB" id="A0A923J2A2"/>
<evidence type="ECO:0000256" key="1">
    <source>
        <dbReference type="ARBA" id="ARBA00004167"/>
    </source>
</evidence>
<keyword evidence="5 6" id="KW-0472">Membrane</keyword>
<keyword evidence="8" id="KW-1185">Reference proteome</keyword>
<dbReference type="InterPro" id="IPR012902">
    <property type="entry name" value="N_methyl_site"/>
</dbReference>
<dbReference type="RefSeq" id="WP_173679960.1">
    <property type="nucleotide sequence ID" value="NZ_JAAZWO010000032.1"/>
</dbReference>
<keyword evidence="3 6" id="KW-0812">Transmembrane</keyword>
<dbReference type="Proteomes" id="UP000563151">
    <property type="component" value="Unassembled WGS sequence"/>
</dbReference>
<accession>A0A923J2A2</accession>
<dbReference type="Pfam" id="PF07963">
    <property type="entry name" value="N_methyl"/>
    <property type="match status" value="1"/>
</dbReference>
<comment type="subcellular location">
    <subcellularLocation>
        <location evidence="1">Membrane</location>
        <topology evidence="1">Single-pass membrane protein</topology>
    </subcellularLocation>
</comment>
<evidence type="ECO:0000256" key="6">
    <source>
        <dbReference type="SAM" id="Phobius"/>
    </source>
</evidence>
<dbReference type="EMBL" id="JAAZWO010000032">
    <property type="protein sequence ID" value="MBC2399639.1"/>
    <property type="molecule type" value="Genomic_DNA"/>
</dbReference>
<name>A0A923J2A2_CLOTT</name>
<reference evidence="7 8" key="1">
    <citation type="submission" date="2020-04" db="EMBL/GenBank/DDBJ databases">
        <title>Genomic insights into acetone-butanol-ethanol (ABE) fermentation by sequencing solventogenic clostridia strains.</title>
        <authorList>
            <person name="Brown S."/>
        </authorList>
    </citation>
    <scope>NUCLEOTIDE SEQUENCE [LARGE SCALE GENOMIC DNA]</scope>
    <source>
        <strain evidence="7 8">DJ011</strain>
    </source>
</reference>
<dbReference type="SUPFAM" id="SSF54523">
    <property type="entry name" value="Pili subunits"/>
    <property type="match status" value="1"/>
</dbReference>
<evidence type="ECO:0000256" key="2">
    <source>
        <dbReference type="ARBA" id="ARBA00022481"/>
    </source>
</evidence>
<comment type="caution">
    <text evidence="7">The sequence shown here is derived from an EMBL/GenBank/DDBJ whole genome shotgun (WGS) entry which is preliminary data.</text>
</comment>
<proteinExistence type="predicted"/>
<feature type="transmembrane region" description="Helical" evidence="6">
    <location>
        <begin position="12"/>
        <end position="33"/>
    </location>
</feature>
<dbReference type="GO" id="GO:0016020">
    <property type="term" value="C:membrane"/>
    <property type="evidence" value="ECO:0007669"/>
    <property type="project" value="UniProtKB-SubCell"/>
</dbReference>
<dbReference type="Gene3D" id="3.30.700.10">
    <property type="entry name" value="Glycoprotein, Type 4 Pilin"/>
    <property type="match status" value="1"/>
</dbReference>
<organism evidence="7 8">
    <name type="scientific">Clostridium tetanomorphum</name>
    <dbReference type="NCBI Taxonomy" id="1553"/>
    <lineage>
        <taxon>Bacteria</taxon>
        <taxon>Bacillati</taxon>
        <taxon>Bacillota</taxon>
        <taxon>Clostridia</taxon>
        <taxon>Eubacteriales</taxon>
        <taxon>Clostridiaceae</taxon>
        <taxon>Clostridium</taxon>
    </lineage>
</organism>
<dbReference type="PANTHER" id="PTHR30093:SF44">
    <property type="entry name" value="TYPE II SECRETION SYSTEM CORE PROTEIN G"/>
    <property type="match status" value="1"/>
</dbReference>
<dbReference type="PROSITE" id="PS00409">
    <property type="entry name" value="PROKAR_NTER_METHYL"/>
    <property type="match status" value="1"/>
</dbReference>
<evidence type="ECO:0000256" key="4">
    <source>
        <dbReference type="ARBA" id="ARBA00022989"/>
    </source>
</evidence>
<evidence type="ECO:0000313" key="7">
    <source>
        <dbReference type="EMBL" id="MBC2399639.1"/>
    </source>
</evidence>
<gene>
    <name evidence="7" type="ORF">HGG79_17965</name>
</gene>
<sequence>MIEKIKRGFTLVELLVVIAIIAILAAIIAPNAFKAIEKSKVSRTLSDMKSFKTAALQFYADVGFFPADVSNGIDPGLGSNSVYDIPETGYNFGTSVYDKNYIQIVKERWKGPYLDFPLSKKTAWGGEYDYDCWVKGVTVKFPYDEYINGQGNYKGKTHYGIYITIHGVPENSAKRIANESPFEVVPTNTGDKYGKDDIDIYKNKGLYKVVLKIADSPY</sequence>